<evidence type="ECO:0000256" key="2">
    <source>
        <dbReference type="ARBA" id="ARBA00022598"/>
    </source>
</evidence>
<dbReference type="Pfam" id="PF03485">
    <property type="entry name" value="Arg_tRNA_synt_N"/>
    <property type="match status" value="1"/>
</dbReference>
<dbReference type="Proteomes" id="UP001500908">
    <property type="component" value="Unassembled WGS sequence"/>
</dbReference>
<dbReference type="InterPro" id="IPR036695">
    <property type="entry name" value="Arg-tRNA-synth_N_sf"/>
</dbReference>
<feature type="region of interest" description="Disordered" evidence="6">
    <location>
        <begin position="152"/>
        <end position="204"/>
    </location>
</feature>
<evidence type="ECO:0000256" key="3">
    <source>
        <dbReference type="ARBA" id="ARBA00022741"/>
    </source>
</evidence>
<dbReference type="SUPFAM" id="SSF47323">
    <property type="entry name" value="Anticodon-binding domain of a subclass of class I aminoacyl-tRNA synthetases"/>
    <property type="match status" value="1"/>
</dbReference>
<sequence length="456" mass="46885">MLRTAAASVLGADHNPPTRLPAAEPRQAPDGAAGDYSTALALRLSRSSGRPARELADEVAAELRRQPGIGDAVAEGPGFITVTPLPAVRRALLRAASLGPAYLTGRPEGFGRCGEHPAWALTPLHRAATLAQARQWARDDARHRLALAAGHDIAPAEAPGAGVDTAASENPPTRSPRAAETAGADEGDGTGRGEAPEETTAISCPCATEEFATGGRGGRRAAEGVAARCADAVDGGWRDPYYDAPPGETEPARLLAVLGEAATRIAYCRSADQQPRPGERTGPDLPAWPTARRPGAWARHTADNPAFALRYAHAHARSTLRWAHDSATVDDLPARPASASHESSAPQGDGAHALAALASSTAVEVTGLLFDGPGLLAASARRRSPHTLVRYLEGLAVAYHDWWESCDAVTGRDIGPAGAGAARGEAVAARLDLCAAVCGVLAAGLAVLGVSAPARL</sequence>
<dbReference type="Gene3D" id="1.10.730.10">
    <property type="entry name" value="Isoleucyl-tRNA Synthetase, Domain 1"/>
    <property type="match status" value="1"/>
</dbReference>
<keyword evidence="10" id="KW-1185">Reference proteome</keyword>
<evidence type="ECO:0000256" key="5">
    <source>
        <dbReference type="ARBA" id="ARBA00049339"/>
    </source>
</evidence>
<evidence type="ECO:0000259" key="8">
    <source>
        <dbReference type="SMART" id="SM01016"/>
    </source>
</evidence>
<organism evidence="9 10">
    <name type="scientific">Salinactinospora qingdaonensis</name>
    <dbReference type="NCBI Taxonomy" id="702744"/>
    <lineage>
        <taxon>Bacteria</taxon>
        <taxon>Bacillati</taxon>
        <taxon>Actinomycetota</taxon>
        <taxon>Actinomycetes</taxon>
        <taxon>Streptosporangiales</taxon>
        <taxon>Nocardiopsidaceae</taxon>
        <taxon>Salinactinospora</taxon>
    </lineage>
</organism>
<evidence type="ECO:0000256" key="6">
    <source>
        <dbReference type="SAM" id="MobiDB-lite"/>
    </source>
</evidence>
<dbReference type="PANTHER" id="PTHR11956:SF5">
    <property type="entry name" value="ARGININE--TRNA LIGASE, CYTOPLASMIC"/>
    <property type="match status" value="1"/>
</dbReference>
<dbReference type="InterPro" id="IPR008909">
    <property type="entry name" value="DALR_anticod-bd"/>
</dbReference>
<feature type="domain" description="Arginyl tRNA synthetase N-terminal" evidence="8">
    <location>
        <begin position="1"/>
        <end position="84"/>
    </location>
</feature>
<dbReference type="SUPFAM" id="SSF55190">
    <property type="entry name" value="Arginyl-tRNA synthetase (ArgRS), N-terminal 'additional' domain"/>
    <property type="match status" value="1"/>
</dbReference>
<dbReference type="SMART" id="SM00836">
    <property type="entry name" value="DALR_1"/>
    <property type="match status" value="1"/>
</dbReference>
<keyword evidence="4" id="KW-0067">ATP-binding</keyword>
<feature type="region of interest" description="Disordered" evidence="6">
    <location>
        <begin position="1"/>
        <end position="35"/>
    </location>
</feature>
<dbReference type="InterPro" id="IPR001278">
    <property type="entry name" value="Arg-tRNA-ligase"/>
</dbReference>
<name>A0ABP7FPW4_9ACTN</name>
<dbReference type="InterPro" id="IPR005148">
    <property type="entry name" value="Arg-tRNA-synth_N"/>
</dbReference>
<evidence type="ECO:0000313" key="9">
    <source>
        <dbReference type="EMBL" id="GAA3744778.1"/>
    </source>
</evidence>
<evidence type="ECO:0000256" key="4">
    <source>
        <dbReference type="ARBA" id="ARBA00022840"/>
    </source>
</evidence>
<accession>A0ABP7FPW4</accession>
<evidence type="ECO:0000313" key="10">
    <source>
        <dbReference type="Proteomes" id="UP001500908"/>
    </source>
</evidence>
<dbReference type="InterPro" id="IPR009080">
    <property type="entry name" value="tRNAsynth_Ia_anticodon-bd"/>
</dbReference>
<proteinExistence type="predicted"/>
<reference evidence="10" key="1">
    <citation type="journal article" date="2019" name="Int. J. Syst. Evol. Microbiol.">
        <title>The Global Catalogue of Microorganisms (GCM) 10K type strain sequencing project: providing services to taxonomists for standard genome sequencing and annotation.</title>
        <authorList>
            <consortium name="The Broad Institute Genomics Platform"/>
            <consortium name="The Broad Institute Genome Sequencing Center for Infectious Disease"/>
            <person name="Wu L."/>
            <person name="Ma J."/>
        </authorList>
    </citation>
    <scope>NUCLEOTIDE SEQUENCE [LARGE SCALE GENOMIC DNA]</scope>
    <source>
        <strain evidence="10">JCM 17137</strain>
    </source>
</reference>
<dbReference type="EC" id="6.1.1.19" evidence="1"/>
<evidence type="ECO:0000256" key="1">
    <source>
        <dbReference type="ARBA" id="ARBA00012837"/>
    </source>
</evidence>
<comment type="catalytic activity">
    <reaction evidence="5">
        <text>tRNA(Arg) + L-arginine + ATP = L-arginyl-tRNA(Arg) + AMP + diphosphate</text>
        <dbReference type="Rhea" id="RHEA:20301"/>
        <dbReference type="Rhea" id="RHEA-COMP:9658"/>
        <dbReference type="Rhea" id="RHEA-COMP:9673"/>
        <dbReference type="ChEBI" id="CHEBI:30616"/>
        <dbReference type="ChEBI" id="CHEBI:32682"/>
        <dbReference type="ChEBI" id="CHEBI:33019"/>
        <dbReference type="ChEBI" id="CHEBI:78442"/>
        <dbReference type="ChEBI" id="CHEBI:78513"/>
        <dbReference type="ChEBI" id="CHEBI:456215"/>
        <dbReference type="EC" id="6.1.1.19"/>
    </reaction>
</comment>
<comment type="caution">
    <text evidence="9">The sequence shown here is derived from an EMBL/GenBank/DDBJ whole genome shotgun (WGS) entry which is preliminary data.</text>
</comment>
<feature type="domain" description="DALR anticodon binding" evidence="7">
    <location>
        <begin position="309"/>
        <end position="456"/>
    </location>
</feature>
<dbReference type="EMBL" id="BAABDD010000010">
    <property type="protein sequence ID" value="GAA3744778.1"/>
    <property type="molecule type" value="Genomic_DNA"/>
</dbReference>
<dbReference type="PANTHER" id="PTHR11956">
    <property type="entry name" value="ARGINYL-TRNA SYNTHETASE"/>
    <property type="match status" value="1"/>
</dbReference>
<keyword evidence="2" id="KW-0436">Ligase</keyword>
<gene>
    <name evidence="9" type="ORF">GCM10022402_25520</name>
</gene>
<dbReference type="Gene3D" id="3.30.1360.70">
    <property type="entry name" value="Arginyl tRNA synthetase N-terminal domain"/>
    <property type="match status" value="1"/>
</dbReference>
<protein>
    <recommendedName>
        <fullName evidence="1">arginine--tRNA ligase</fullName>
        <ecNumber evidence="1">6.1.1.19</ecNumber>
    </recommendedName>
</protein>
<dbReference type="Pfam" id="PF05746">
    <property type="entry name" value="DALR_1"/>
    <property type="match status" value="1"/>
</dbReference>
<evidence type="ECO:0000259" key="7">
    <source>
        <dbReference type="SMART" id="SM00836"/>
    </source>
</evidence>
<keyword evidence="3" id="KW-0547">Nucleotide-binding</keyword>
<dbReference type="SMART" id="SM01016">
    <property type="entry name" value="Arg_tRNA_synt_N"/>
    <property type="match status" value="1"/>
</dbReference>